<organism evidence="3 4">
    <name type="scientific">Rozella allomycis (strain CSF55)</name>
    <dbReference type="NCBI Taxonomy" id="988480"/>
    <lineage>
        <taxon>Eukaryota</taxon>
        <taxon>Fungi</taxon>
        <taxon>Fungi incertae sedis</taxon>
        <taxon>Cryptomycota</taxon>
        <taxon>Cryptomycota incertae sedis</taxon>
        <taxon>Rozella</taxon>
    </lineage>
</organism>
<feature type="compositionally biased region" description="Polar residues" evidence="1">
    <location>
        <begin position="107"/>
        <end position="120"/>
    </location>
</feature>
<dbReference type="EMBL" id="KE561265">
    <property type="protein sequence ID" value="EPZ31282.1"/>
    <property type="molecule type" value="Genomic_DNA"/>
</dbReference>
<dbReference type="HOGENOM" id="CLU_1295056_0_0_1"/>
<gene>
    <name evidence="3" type="ORF">O9G_000927</name>
</gene>
<feature type="compositionally biased region" description="Basic and acidic residues" evidence="1">
    <location>
        <begin position="1"/>
        <end position="13"/>
    </location>
</feature>
<evidence type="ECO:0000313" key="3">
    <source>
        <dbReference type="EMBL" id="EPZ31282.1"/>
    </source>
</evidence>
<feature type="compositionally biased region" description="Basic and acidic residues" evidence="1">
    <location>
        <begin position="27"/>
        <end position="37"/>
    </location>
</feature>
<feature type="domain" description="UBA" evidence="2">
    <location>
        <begin position="171"/>
        <end position="213"/>
    </location>
</feature>
<evidence type="ECO:0000313" key="4">
    <source>
        <dbReference type="Proteomes" id="UP000030755"/>
    </source>
</evidence>
<dbReference type="PROSITE" id="PS50030">
    <property type="entry name" value="UBA"/>
    <property type="match status" value="1"/>
</dbReference>
<dbReference type="Proteomes" id="UP000030755">
    <property type="component" value="Unassembled WGS sequence"/>
</dbReference>
<keyword evidence="4" id="KW-1185">Reference proteome</keyword>
<proteinExistence type="predicted"/>
<accession>A0A075ANA4</accession>
<evidence type="ECO:0000259" key="2">
    <source>
        <dbReference type="PROSITE" id="PS50030"/>
    </source>
</evidence>
<reference evidence="3 4" key="1">
    <citation type="journal article" date="2013" name="Curr. Biol.">
        <title>Shared signatures of parasitism and phylogenomics unite Cryptomycota and microsporidia.</title>
        <authorList>
            <person name="James T.Y."/>
            <person name="Pelin A."/>
            <person name="Bonen L."/>
            <person name="Ahrendt S."/>
            <person name="Sain D."/>
            <person name="Corradi N."/>
            <person name="Stajich J.E."/>
        </authorList>
    </citation>
    <scope>NUCLEOTIDE SEQUENCE [LARGE SCALE GENOMIC DNA]</scope>
    <source>
        <strain evidence="3 4">CSF55</strain>
    </source>
</reference>
<sequence>MNTKKNNTDKIDYSEFEPGLQQPDPWDVPKDDLKELSHVLGSNCNISEAKLKPQVPARPRQHSQGDITSSSNPVAPNKRSKSQDVYQQPPLPPRPSSTTAPPTRPTNQHQMSSSPPKSLTESEILAQKVYKDNYAKQQLFASLFDEFKKYKIAANVVKDSIELFDHIPGIEKPRQYLTSYTKLLEYGFDAHKIKEALVSCDADYENSLEFLMQ</sequence>
<dbReference type="InterPro" id="IPR042575">
    <property type="entry name" value="UBAP1_C"/>
</dbReference>
<dbReference type="AlphaFoldDB" id="A0A075ANA4"/>
<dbReference type="Gene3D" id="1.20.120.1920">
    <property type="entry name" value="UBAP1 SOUBA domain"/>
    <property type="match status" value="1"/>
</dbReference>
<name>A0A075ANA4_ROZAC</name>
<evidence type="ECO:0000256" key="1">
    <source>
        <dbReference type="SAM" id="MobiDB-lite"/>
    </source>
</evidence>
<dbReference type="InterPro" id="IPR015940">
    <property type="entry name" value="UBA"/>
</dbReference>
<feature type="compositionally biased region" description="Polar residues" evidence="1">
    <location>
        <begin position="62"/>
        <end position="74"/>
    </location>
</feature>
<feature type="region of interest" description="Disordered" evidence="1">
    <location>
        <begin position="1"/>
        <end position="120"/>
    </location>
</feature>
<protein>
    <recommendedName>
        <fullName evidence="2">UBA domain-containing protein</fullName>
    </recommendedName>
</protein>